<dbReference type="EMBL" id="ACKP02000049">
    <property type="protein sequence ID" value="EEX76380.1"/>
    <property type="molecule type" value="Genomic_DNA"/>
</dbReference>
<sequence length="115" mass="13274">MVYNGQGIRKDDISFFPSCFEEVLQMDFRYGCNTAGGIFMTIDNVTVIIESGALSAKEAERYIRKIQRHSKGRTLKRVSFKLADGHLDLRYAFEGIPFERIRRISHETPKERKAV</sequence>
<dbReference type="AlphaFoldDB" id="C9LXJ7"/>
<evidence type="ECO:0000313" key="2">
    <source>
        <dbReference type="Proteomes" id="UP000003505"/>
    </source>
</evidence>
<dbReference type="Proteomes" id="UP000003505">
    <property type="component" value="Unassembled WGS sequence"/>
</dbReference>
<proteinExistence type="predicted"/>
<gene>
    <name evidence="1" type="ORF">SELSPUOL_02205</name>
</gene>
<protein>
    <submittedName>
        <fullName evidence="1">Uncharacterized protein</fullName>
    </submittedName>
</protein>
<name>C9LXJ7_SELS3</name>
<accession>C9LXJ7</accession>
<reference evidence="1 2" key="1">
    <citation type="submission" date="2009-09" db="EMBL/GenBank/DDBJ databases">
        <authorList>
            <person name="Weinstock G."/>
            <person name="Sodergren E."/>
            <person name="Clifton S."/>
            <person name="Fulton L."/>
            <person name="Fulton B."/>
            <person name="Courtney L."/>
            <person name="Fronick C."/>
            <person name="Harrison M."/>
            <person name="Strong C."/>
            <person name="Farmer C."/>
            <person name="Delahaunty K."/>
            <person name="Markovic C."/>
            <person name="Hall O."/>
            <person name="Minx P."/>
            <person name="Tomlinson C."/>
            <person name="Mitreva M."/>
            <person name="Nelson J."/>
            <person name="Hou S."/>
            <person name="Wollam A."/>
            <person name="Pepin K.H."/>
            <person name="Johnson M."/>
            <person name="Bhonagiri V."/>
            <person name="Nash W.E."/>
            <person name="Warren W."/>
            <person name="Chinwalla A."/>
            <person name="Mardis E.R."/>
            <person name="Wilson R.K."/>
        </authorList>
    </citation>
    <scope>NUCLEOTIDE SEQUENCE [LARGE SCALE GENOMIC DNA]</scope>
    <source>
        <strain evidence="2">ATCC 35185 / DSM 20758 / VPI D19B-28</strain>
    </source>
</reference>
<evidence type="ECO:0000313" key="1">
    <source>
        <dbReference type="EMBL" id="EEX76380.1"/>
    </source>
</evidence>
<organism evidence="1 2">
    <name type="scientific">Selenomonas sputigena (strain ATCC 35185 / DSM 20758 / CCUG 44933 / VPI D19B-28)</name>
    <dbReference type="NCBI Taxonomy" id="546271"/>
    <lineage>
        <taxon>Bacteria</taxon>
        <taxon>Bacillati</taxon>
        <taxon>Bacillota</taxon>
        <taxon>Negativicutes</taxon>
        <taxon>Selenomonadales</taxon>
        <taxon>Selenomonadaceae</taxon>
        <taxon>Selenomonas</taxon>
    </lineage>
</organism>
<dbReference type="eggNOG" id="ENOG5033CHM">
    <property type="taxonomic scope" value="Bacteria"/>
</dbReference>
<comment type="caution">
    <text evidence="1">The sequence shown here is derived from an EMBL/GenBank/DDBJ whole genome shotgun (WGS) entry which is preliminary data.</text>
</comment>